<proteinExistence type="predicted"/>
<dbReference type="Pfam" id="PF02663">
    <property type="entry name" value="FmdE"/>
    <property type="match status" value="1"/>
</dbReference>
<keyword evidence="1" id="KW-0479">Metal-binding</keyword>
<gene>
    <name evidence="6" type="ORF">Psch_01367</name>
</gene>
<dbReference type="PANTHER" id="PTHR39418:SF1">
    <property type="entry name" value="DEHYDROGENASE"/>
    <property type="match status" value="1"/>
</dbReference>
<protein>
    <submittedName>
        <fullName evidence="6">FmdE, Molybdenum formylmethanofuran dehydrogenase operon</fullName>
    </submittedName>
</protein>
<dbReference type="InterPro" id="IPR053194">
    <property type="entry name" value="tRNA_methyltr_O"/>
</dbReference>
<evidence type="ECO:0000256" key="3">
    <source>
        <dbReference type="ARBA" id="ARBA00022833"/>
    </source>
</evidence>
<dbReference type="Gene3D" id="3.30.1330.130">
    <property type="match status" value="1"/>
</dbReference>
<evidence type="ECO:0000259" key="4">
    <source>
        <dbReference type="Pfam" id="PF01258"/>
    </source>
</evidence>
<keyword evidence="3" id="KW-0862">Zinc</keyword>
<dbReference type="RefSeq" id="WP_345789059.1">
    <property type="nucleotide sequence ID" value="NZ_QFGA01000001.1"/>
</dbReference>
<dbReference type="InterPro" id="IPR026328">
    <property type="entry name" value="FmdE"/>
</dbReference>
<evidence type="ECO:0000259" key="5">
    <source>
        <dbReference type="Pfam" id="PF02663"/>
    </source>
</evidence>
<comment type="caution">
    <text evidence="6">The sequence shown here is derived from an EMBL/GenBank/DDBJ whole genome shotgun (WGS) entry which is preliminary data.</text>
</comment>
<dbReference type="PIRSF" id="PIRSF006578">
    <property type="entry name" value="FwdE"/>
    <property type="match status" value="1"/>
</dbReference>
<feature type="domain" description="Formylmethanofuran dehydrogenase subunit E" evidence="5">
    <location>
        <begin position="15"/>
        <end position="150"/>
    </location>
</feature>
<dbReference type="InterPro" id="IPR003814">
    <property type="entry name" value="FmdEsu_dom"/>
</dbReference>
<keyword evidence="7" id="KW-1185">Reference proteome</keyword>
<accession>A0A4Y7RGI3</accession>
<name>A0A4Y7RGI3_9FIRM</name>
<dbReference type="PANTHER" id="PTHR39418">
    <property type="entry name" value="DEHYDROGENASE-RELATED"/>
    <property type="match status" value="1"/>
</dbReference>
<keyword evidence="2" id="KW-0863">Zinc-finger</keyword>
<feature type="domain" description="Zinc finger DksA/TraR C4-type" evidence="4">
    <location>
        <begin position="170"/>
        <end position="200"/>
    </location>
</feature>
<dbReference type="InterPro" id="IPR000962">
    <property type="entry name" value="Znf_DskA_TraR"/>
</dbReference>
<evidence type="ECO:0000313" key="6">
    <source>
        <dbReference type="EMBL" id="TEB07812.1"/>
    </source>
</evidence>
<dbReference type="SUPFAM" id="SSF143555">
    <property type="entry name" value="FwdE-like"/>
    <property type="match status" value="1"/>
</dbReference>
<reference evidence="6 7" key="1">
    <citation type="journal article" date="2018" name="Environ. Microbiol.">
        <title>Novel energy conservation strategies and behaviour of Pelotomaculum schinkii driving syntrophic propionate catabolism.</title>
        <authorList>
            <person name="Hidalgo-Ahumada C.A.P."/>
            <person name="Nobu M.K."/>
            <person name="Narihiro T."/>
            <person name="Tamaki H."/>
            <person name="Liu W.T."/>
            <person name="Kamagata Y."/>
            <person name="Stams A.J.M."/>
            <person name="Imachi H."/>
            <person name="Sousa D.Z."/>
        </authorList>
    </citation>
    <scope>NUCLEOTIDE SEQUENCE [LARGE SCALE GENOMIC DNA]</scope>
    <source>
        <strain evidence="6 7">HH</strain>
    </source>
</reference>
<sequence>MMSVEKNDWEKSVEFHGHSCPGLAIGYRVSKAALGELAAVRAIDEELVAIVENDACGVDAVQALTGCSLGKGNLLYRDHGKQVYTFVCRDSGRAARIAVRASAWRNHPGHKELRIKYFRGVASPEEREAFRQIQRERTERILEMPAEELYEVRQVEVELPPLARVFDTLICAECGEPVMEPRARLQEGRVVCLPCAGQYTRGW</sequence>
<evidence type="ECO:0000256" key="2">
    <source>
        <dbReference type="ARBA" id="ARBA00022771"/>
    </source>
</evidence>
<dbReference type="GO" id="GO:0008270">
    <property type="term" value="F:zinc ion binding"/>
    <property type="evidence" value="ECO:0007669"/>
    <property type="project" value="UniProtKB-KW"/>
</dbReference>
<evidence type="ECO:0000313" key="7">
    <source>
        <dbReference type="Proteomes" id="UP000298324"/>
    </source>
</evidence>
<organism evidence="6 7">
    <name type="scientific">Pelotomaculum schinkii</name>
    <dbReference type="NCBI Taxonomy" id="78350"/>
    <lineage>
        <taxon>Bacteria</taxon>
        <taxon>Bacillati</taxon>
        <taxon>Bacillota</taxon>
        <taxon>Clostridia</taxon>
        <taxon>Eubacteriales</taxon>
        <taxon>Desulfotomaculaceae</taxon>
        <taxon>Pelotomaculum</taxon>
    </lineage>
</organism>
<evidence type="ECO:0000256" key="1">
    <source>
        <dbReference type="ARBA" id="ARBA00022723"/>
    </source>
</evidence>
<dbReference type="Proteomes" id="UP000298324">
    <property type="component" value="Unassembled WGS sequence"/>
</dbReference>
<dbReference type="AlphaFoldDB" id="A0A4Y7RGI3"/>
<dbReference type="EMBL" id="QFGA01000001">
    <property type="protein sequence ID" value="TEB07812.1"/>
    <property type="molecule type" value="Genomic_DNA"/>
</dbReference>
<dbReference type="Pfam" id="PF01258">
    <property type="entry name" value="zf-dskA_traR"/>
    <property type="match status" value="1"/>
</dbReference>